<evidence type="ECO:0000313" key="2">
    <source>
        <dbReference type="Proteomes" id="UP001207930"/>
    </source>
</evidence>
<sequence>MADLCDGRQTEEDVLALVQRTWPPASDPAVATNLRRMVFNAVFMADPLNALQETPTTEEEPGREVAHSLEVLPPEVAIRVLTVHPDLLQGDPNIVYSIYVFHIAKWQDFDPVGCRRALLAVPDESLRTQLLEEYTRREAGR</sequence>
<protein>
    <submittedName>
        <fullName evidence="1">Uncharacterized protein</fullName>
    </submittedName>
</protein>
<accession>A0ABT3FK72</accession>
<proteinExistence type="predicted"/>
<dbReference type="RefSeq" id="WP_264499645.1">
    <property type="nucleotide sequence ID" value="NZ_JAPDDS010000001.1"/>
</dbReference>
<gene>
    <name evidence="1" type="ORF">OKA04_03035</name>
</gene>
<dbReference type="Proteomes" id="UP001207930">
    <property type="component" value="Unassembled WGS sequence"/>
</dbReference>
<name>A0ABT3FK72_9BACT</name>
<comment type="caution">
    <text evidence="1">The sequence shown here is derived from an EMBL/GenBank/DDBJ whole genome shotgun (WGS) entry which is preliminary data.</text>
</comment>
<reference evidence="1 2" key="1">
    <citation type="submission" date="2022-10" db="EMBL/GenBank/DDBJ databases">
        <title>Luteolibacter flavescens strain MCCC 1K03193, whole genome shotgun sequencing project.</title>
        <authorList>
            <person name="Zhao G."/>
            <person name="Shen L."/>
        </authorList>
    </citation>
    <scope>NUCLEOTIDE SEQUENCE [LARGE SCALE GENOMIC DNA]</scope>
    <source>
        <strain evidence="1 2">MCCC 1K03193</strain>
    </source>
</reference>
<keyword evidence="2" id="KW-1185">Reference proteome</keyword>
<dbReference type="EMBL" id="JAPDDS010000001">
    <property type="protein sequence ID" value="MCW1883686.1"/>
    <property type="molecule type" value="Genomic_DNA"/>
</dbReference>
<evidence type="ECO:0000313" key="1">
    <source>
        <dbReference type="EMBL" id="MCW1883686.1"/>
    </source>
</evidence>
<organism evidence="1 2">
    <name type="scientific">Luteolibacter flavescens</name>
    <dbReference type="NCBI Taxonomy" id="1859460"/>
    <lineage>
        <taxon>Bacteria</taxon>
        <taxon>Pseudomonadati</taxon>
        <taxon>Verrucomicrobiota</taxon>
        <taxon>Verrucomicrobiia</taxon>
        <taxon>Verrucomicrobiales</taxon>
        <taxon>Verrucomicrobiaceae</taxon>
        <taxon>Luteolibacter</taxon>
    </lineage>
</organism>